<dbReference type="HOGENOM" id="CLU_3221457_0_0_5"/>
<dbReference type="AlphaFoldDB" id="Q169W2"/>
<gene>
    <name evidence="1" type="ordered locus">RD1_1604</name>
</gene>
<sequence length="44" mass="5047">MLSGVGIVSVTRPDLVLVTRLKVVSVTCRYHVGMSSVRRWRFWV</sequence>
<evidence type="ECO:0000313" key="2">
    <source>
        <dbReference type="Proteomes" id="UP000007029"/>
    </source>
</evidence>
<protein>
    <submittedName>
        <fullName evidence="1">Uncharacterized protein</fullName>
    </submittedName>
</protein>
<dbReference type="Proteomes" id="UP000007029">
    <property type="component" value="Chromosome"/>
</dbReference>
<evidence type="ECO:0000313" key="1">
    <source>
        <dbReference type="EMBL" id="ABG31231.1"/>
    </source>
</evidence>
<name>Q169W2_ROSDO</name>
<dbReference type="KEGG" id="rde:RD1_1604"/>
<dbReference type="EMBL" id="CP000362">
    <property type="protein sequence ID" value="ABG31231.1"/>
    <property type="molecule type" value="Genomic_DNA"/>
</dbReference>
<accession>Q169W2</accession>
<keyword evidence="2" id="KW-1185">Reference proteome</keyword>
<proteinExistence type="predicted"/>
<reference evidence="1 2" key="1">
    <citation type="journal article" date="2007" name="J. Bacteriol.">
        <title>The complete genome sequence of Roseobacter denitrificans reveals a mixotrophic rather than photosynthetic metabolism.</title>
        <authorList>
            <person name="Swingley W.D."/>
            <person name="Sadekar S."/>
            <person name="Mastrian S.D."/>
            <person name="Matthies H.J."/>
            <person name="Hao J."/>
            <person name="Ramos H."/>
            <person name="Acharya C.R."/>
            <person name="Conrad A.L."/>
            <person name="Taylor H.L."/>
            <person name="Dejesa L.C."/>
            <person name="Shah M.K."/>
            <person name="O'huallachain M.E."/>
            <person name="Lince M.T."/>
            <person name="Blankenship R.E."/>
            <person name="Beatty J.T."/>
            <person name="Touchman J.W."/>
        </authorList>
    </citation>
    <scope>NUCLEOTIDE SEQUENCE [LARGE SCALE GENOMIC DNA]</scope>
    <source>
        <strain evidence="2">ATCC 33942 / OCh 114</strain>
    </source>
</reference>
<organism evidence="1 2">
    <name type="scientific">Roseobacter denitrificans (strain ATCC 33942 / OCh 114)</name>
    <name type="common">Erythrobacter sp. (strain OCh 114)</name>
    <name type="synonym">Roseobacter denitrificans</name>
    <dbReference type="NCBI Taxonomy" id="375451"/>
    <lineage>
        <taxon>Bacteria</taxon>
        <taxon>Pseudomonadati</taxon>
        <taxon>Pseudomonadota</taxon>
        <taxon>Alphaproteobacteria</taxon>
        <taxon>Rhodobacterales</taxon>
        <taxon>Roseobacteraceae</taxon>
        <taxon>Roseobacter</taxon>
    </lineage>
</organism>